<proteinExistence type="predicted"/>
<feature type="region of interest" description="Disordered" evidence="1">
    <location>
        <begin position="54"/>
        <end position="80"/>
    </location>
</feature>
<accession>A0A921QH64</accession>
<dbReference type="AlphaFoldDB" id="A0A921QH64"/>
<gene>
    <name evidence="2" type="ORF">BDA96_08G195800</name>
</gene>
<protein>
    <submittedName>
        <fullName evidence="2">Uncharacterized protein</fullName>
    </submittedName>
</protein>
<evidence type="ECO:0000313" key="3">
    <source>
        <dbReference type="Proteomes" id="UP000807115"/>
    </source>
</evidence>
<evidence type="ECO:0000256" key="1">
    <source>
        <dbReference type="SAM" id="MobiDB-lite"/>
    </source>
</evidence>
<reference evidence="2" key="1">
    <citation type="journal article" date="2019" name="BMC Genomics">
        <title>A new reference genome for Sorghum bicolor reveals high levels of sequence similarity between sweet and grain genotypes: implications for the genetics of sugar metabolism.</title>
        <authorList>
            <person name="Cooper E.A."/>
            <person name="Brenton Z.W."/>
            <person name="Flinn B.S."/>
            <person name="Jenkins J."/>
            <person name="Shu S."/>
            <person name="Flowers D."/>
            <person name="Luo F."/>
            <person name="Wang Y."/>
            <person name="Xia P."/>
            <person name="Barry K."/>
            <person name="Daum C."/>
            <person name="Lipzen A."/>
            <person name="Yoshinaga Y."/>
            <person name="Schmutz J."/>
            <person name="Saski C."/>
            <person name="Vermerris W."/>
            <person name="Kresovich S."/>
        </authorList>
    </citation>
    <scope>NUCLEOTIDE SEQUENCE</scope>
</reference>
<dbReference type="Proteomes" id="UP000807115">
    <property type="component" value="Chromosome 8"/>
</dbReference>
<comment type="caution">
    <text evidence="2">The sequence shown here is derived from an EMBL/GenBank/DDBJ whole genome shotgun (WGS) entry which is preliminary data.</text>
</comment>
<name>A0A921QH64_SORBI</name>
<evidence type="ECO:0000313" key="2">
    <source>
        <dbReference type="EMBL" id="KAG0521838.1"/>
    </source>
</evidence>
<sequence>MANDKEHLAIASSFTQAKCLPDVVLLTEASHRIAGGTYRHDASSLVPERIMDSCGTRPGASSAWRSIGGIDQRRRNPRVH</sequence>
<dbReference type="EMBL" id="CM027687">
    <property type="protein sequence ID" value="KAG0521838.1"/>
    <property type="molecule type" value="Genomic_DNA"/>
</dbReference>
<reference evidence="2" key="2">
    <citation type="submission" date="2020-10" db="EMBL/GenBank/DDBJ databases">
        <authorList>
            <person name="Cooper E.A."/>
            <person name="Brenton Z.W."/>
            <person name="Flinn B.S."/>
            <person name="Jenkins J."/>
            <person name="Shu S."/>
            <person name="Flowers D."/>
            <person name="Luo F."/>
            <person name="Wang Y."/>
            <person name="Xia P."/>
            <person name="Barry K."/>
            <person name="Daum C."/>
            <person name="Lipzen A."/>
            <person name="Yoshinaga Y."/>
            <person name="Schmutz J."/>
            <person name="Saski C."/>
            <person name="Vermerris W."/>
            <person name="Kresovich S."/>
        </authorList>
    </citation>
    <scope>NUCLEOTIDE SEQUENCE</scope>
</reference>
<organism evidence="2 3">
    <name type="scientific">Sorghum bicolor</name>
    <name type="common">Sorghum</name>
    <name type="synonym">Sorghum vulgare</name>
    <dbReference type="NCBI Taxonomy" id="4558"/>
    <lineage>
        <taxon>Eukaryota</taxon>
        <taxon>Viridiplantae</taxon>
        <taxon>Streptophyta</taxon>
        <taxon>Embryophyta</taxon>
        <taxon>Tracheophyta</taxon>
        <taxon>Spermatophyta</taxon>
        <taxon>Magnoliopsida</taxon>
        <taxon>Liliopsida</taxon>
        <taxon>Poales</taxon>
        <taxon>Poaceae</taxon>
        <taxon>PACMAD clade</taxon>
        <taxon>Panicoideae</taxon>
        <taxon>Andropogonodae</taxon>
        <taxon>Andropogoneae</taxon>
        <taxon>Sorghinae</taxon>
        <taxon>Sorghum</taxon>
    </lineage>
</organism>